<name>A0AAE0VHK9_9BIVA</name>
<keyword evidence="2" id="KW-1185">Reference proteome</keyword>
<dbReference type="AlphaFoldDB" id="A0AAE0VHK9"/>
<comment type="caution">
    <text evidence="1">The sequence shown here is derived from an EMBL/GenBank/DDBJ whole genome shotgun (WGS) entry which is preliminary data.</text>
</comment>
<protein>
    <submittedName>
        <fullName evidence="1">Uncharacterized protein</fullName>
    </submittedName>
</protein>
<accession>A0AAE0VHK9</accession>
<organism evidence="1 2">
    <name type="scientific">Potamilus streckersoni</name>
    <dbReference type="NCBI Taxonomy" id="2493646"/>
    <lineage>
        <taxon>Eukaryota</taxon>
        <taxon>Metazoa</taxon>
        <taxon>Spiralia</taxon>
        <taxon>Lophotrochozoa</taxon>
        <taxon>Mollusca</taxon>
        <taxon>Bivalvia</taxon>
        <taxon>Autobranchia</taxon>
        <taxon>Heteroconchia</taxon>
        <taxon>Palaeoheterodonta</taxon>
        <taxon>Unionida</taxon>
        <taxon>Unionoidea</taxon>
        <taxon>Unionidae</taxon>
        <taxon>Ambleminae</taxon>
        <taxon>Lampsilini</taxon>
        <taxon>Potamilus</taxon>
    </lineage>
</organism>
<evidence type="ECO:0000313" key="1">
    <source>
        <dbReference type="EMBL" id="KAK3578189.1"/>
    </source>
</evidence>
<reference evidence="1" key="2">
    <citation type="journal article" date="2021" name="Genome Biol. Evol.">
        <title>Developing a high-quality reference genome for a parasitic bivalve with doubly uniparental inheritance (Bivalvia: Unionida).</title>
        <authorList>
            <person name="Smith C.H."/>
        </authorList>
    </citation>
    <scope>NUCLEOTIDE SEQUENCE</scope>
    <source>
        <strain evidence="1">CHS0354</strain>
        <tissue evidence="1">Mantle</tissue>
    </source>
</reference>
<evidence type="ECO:0000313" key="2">
    <source>
        <dbReference type="Proteomes" id="UP001195483"/>
    </source>
</evidence>
<dbReference type="Proteomes" id="UP001195483">
    <property type="component" value="Unassembled WGS sequence"/>
</dbReference>
<dbReference type="EMBL" id="JAEAOA010000944">
    <property type="protein sequence ID" value="KAK3578189.1"/>
    <property type="molecule type" value="Genomic_DNA"/>
</dbReference>
<proteinExistence type="predicted"/>
<sequence length="90" mass="10068">MLPSFVRTAHTPYNYLNLAQSVNEIMRTEVIRMTPEIKASKIGKDGGRLNGLITQKNILVTKRLQIGSSRWRKTLMSITDEPLSDPAPGT</sequence>
<gene>
    <name evidence="1" type="ORF">CHS0354_015238</name>
</gene>
<reference evidence="1" key="3">
    <citation type="submission" date="2023-05" db="EMBL/GenBank/DDBJ databases">
        <authorList>
            <person name="Smith C.H."/>
        </authorList>
    </citation>
    <scope>NUCLEOTIDE SEQUENCE</scope>
    <source>
        <strain evidence="1">CHS0354</strain>
        <tissue evidence="1">Mantle</tissue>
    </source>
</reference>
<reference evidence="1" key="1">
    <citation type="journal article" date="2021" name="Genome Biol. Evol.">
        <title>A High-Quality Reference Genome for a Parasitic Bivalve with Doubly Uniparental Inheritance (Bivalvia: Unionida).</title>
        <authorList>
            <person name="Smith C.H."/>
        </authorList>
    </citation>
    <scope>NUCLEOTIDE SEQUENCE</scope>
    <source>
        <strain evidence="1">CHS0354</strain>
    </source>
</reference>